<accession>A0A5J4T6V1</accession>
<dbReference type="AlphaFoldDB" id="A0A5J4T6V1"/>
<reference evidence="2 3" key="1">
    <citation type="submission" date="2019-03" db="EMBL/GenBank/DDBJ databases">
        <title>Single cell metagenomics reveals metabolic interactions within the superorganism composed of flagellate Streblomastix strix and complex community of Bacteroidetes bacteria on its surface.</title>
        <authorList>
            <person name="Treitli S.C."/>
            <person name="Kolisko M."/>
            <person name="Husnik F."/>
            <person name="Keeling P."/>
            <person name="Hampl V."/>
        </authorList>
    </citation>
    <scope>NUCLEOTIDE SEQUENCE [LARGE SCALE GENOMIC DNA]</scope>
    <source>
        <strain evidence="2">ST1C</strain>
    </source>
</reference>
<name>A0A5J4T6V1_9EUKA</name>
<dbReference type="Proteomes" id="UP000324800">
    <property type="component" value="Unassembled WGS sequence"/>
</dbReference>
<feature type="region of interest" description="Disordered" evidence="1">
    <location>
        <begin position="1"/>
        <end position="40"/>
    </location>
</feature>
<protein>
    <submittedName>
        <fullName evidence="2">Uncharacterized protein</fullName>
    </submittedName>
</protein>
<evidence type="ECO:0000313" key="3">
    <source>
        <dbReference type="Proteomes" id="UP000324800"/>
    </source>
</evidence>
<feature type="compositionally biased region" description="Polar residues" evidence="1">
    <location>
        <begin position="31"/>
        <end position="40"/>
    </location>
</feature>
<gene>
    <name evidence="2" type="ORF">EZS28_051223</name>
</gene>
<dbReference type="EMBL" id="SNRW01038490">
    <property type="protein sequence ID" value="KAA6353250.1"/>
    <property type="molecule type" value="Genomic_DNA"/>
</dbReference>
<feature type="non-terminal residue" evidence="2">
    <location>
        <position position="1"/>
    </location>
</feature>
<proteinExistence type="predicted"/>
<comment type="caution">
    <text evidence="2">The sequence shown here is derived from an EMBL/GenBank/DDBJ whole genome shotgun (WGS) entry which is preliminary data.</text>
</comment>
<organism evidence="2 3">
    <name type="scientific">Streblomastix strix</name>
    <dbReference type="NCBI Taxonomy" id="222440"/>
    <lineage>
        <taxon>Eukaryota</taxon>
        <taxon>Metamonada</taxon>
        <taxon>Preaxostyla</taxon>
        <taxon>Oxymonadida</taxon>
        <taxon>Streblomastigidae</taxon>
        <taxon>Streblomastix</taxon>
    </lineage>
</organism>
<evidence type="ECO:0000313" key="2">
    <source>
        <dbReference type="EMBL" id="KAA6353250.1"/>
    </source>
</evidence>
<sequence length="117" mass="13063">PPPPPSLDTNGTRQQNGKPSSSKLHTLYGQKLSTQDGGNTLQGGSYFQGGIAERVSDHIMLNSKRLQDGTNIEKSQQKRSQVKLSSYEMMIFDFETTKHPRVVCIYIVNVRRQQLAA</sequence>
<evidence type="ECO:0000256" key="1">
    <source>
        <dbReference type="SAM" id="MobiDB-lite"/>
    </source>
</evidence>
<feature type="compositionally biased region" description="Polar residues" evidence="1">
    <location>
        <begin position="7"/>
        <end position="24"/>
    </location>
</feature>